<gene>
    <name evidence="1" type="ORF">MBUL_02760</name>
    <name evidence="2" type="ORF">OICFNHDK_4342</name>
</gene>
<evidence type="ECO:0000313" key="1">
    <source>
        <dbReference type="EMBL" id="CAA2104550.1"/>
    </source>
</evidence>
<reference evidence="1" key="2">
    <citation type="submission" date="2019-12" db="EMBL/GenBank/DDBJ databases">
        <authorList>
            <person name="Cremers G."/>
        </authorList>
    </citation>
    <scope>NUCLEOTIDE SEQUENCE</scope>
    <source>
        <strain evidence="1">Mbul1</strain>
    </source>
</reference>
<accession>A0A679JF97</accession>
<name>A0A679JF97_9HYPH</name>
<dbReference type="EMBL" id="LR743504">
    <property type="protein sequence ID" value="CAA2104550.1"/>
    <property type="molecule type" value="Genomic_DNA"/>
</dbReference>
<evidence type="ECO:0000313" key="2">
    <source>
        <dbReference type="EMBL" id="GJD41858.1"/>
    </source>
</evidence>
<reference evidence="2" key="3">
    <citation type="submission" date="2021-08" db="EMBL/GenBank/DDBJ databases">
        <authorList>
            <person name="Tani A."/>
            <person name="Ola A."/>
            <person name="Ogura Y."/>
            <person name="Katsura K."/>
            <person name="Hayashi T."/>
        </authorList>
    </citation>
    <scope>NUCLEOTIDE SEQUENCE</scope>
    <source>
        <strain evidence="2">DSM 21893</strain>
    </source>
</reference>
<organism evidence="1">
    <name type="scientific">Methylobacterium bullatum</name>
    <dbReference type="NCBI Taxonomy" id="570505"/>
    <lineage>
        <taxon>Bacteria</taxon>
        <taxon>Pseudomonadati</taxon>
        <taxon>Pseudomonadota</taxon>
        <taxon>Alphaproteobacteria</taxon>
        <taxon>Hyphomicrobiales</taxon>
        <taxon>Methylobacteriaceae</taxon>
        <taxon>Methylobacterium</taxon>
    </lineage>
</organism>
<keyword evidence="3" id="KW-1185">Reference proteome</keyword>
<evidence type="ECO:0000313" key="3">
    <source>
        <dbReference type="Proteomes" id="UP001055307"/>
    </source>
</evidence>
<reference evidence="2" key="1">
    <citation type="journal article" date="2016" name="Front. Microbiol.">
        <title>Genome Sequence of the Piezophilic, Mesophilic Sulfate-Reducing Bacterium Desulfovibrio indicus J2T.</title>
        <authorList>
            <person name="Cao J."/>
            <person name="Maignien L."/>
            <person name="Shao Z."/>
            <person name="Alain K."/>
            <person name="Jebbar M."/>
        </authorList>
    </citation>
    <scope>NUCLEOTIDE SEQUENCE</scope>
    <source>
        <strain evidence="2">DSM 21893</strain>
    </source>
</reference>
<dbReference type="EMBL" id="BPQF01000029">
    <property type="protein sequence ID" value="GJD41858.1"/>
    <property type="molecule type" value="Genomic_DNA"/>
</dbReference>
<dbReference type="Proteomes" id="UP001055307">
    <property type="component" value="Unassembled WGS sequence"/>
</dbReference>
<dbReference type="AlphaFoldDB" id="A0A679JF97"/>
<sequence length="64" mass="7363">MRRSTIDEIALGAARGVERIIAEEHPGGAPQRQAKVQVMFADWIRHAVLREVRNDRRRVSRRSS</sequence>
<proteinExistence type="predicted"/>
<protein>
    <submittedName>
        <fullName evidence="1">Uncharacterized protein</fullName>
    </submittedName>
</protein>